<organism evidence="3 4">
    <name type="scientific">Fulvivirga sedimenti</name>
    <dbReference type="NCBI Taxonomy" id="2879465"/>
    <lineage>
        <taxon>Bacteria</taxon>
        <taxon>Pseudomonadati</taxon>
        <taxon>Bacteroidota</taxon>
        <taxon>Cytophagia</taxon>
        <taxon>Cytophagales</taxon>
        <taxon>Fulvivirgaceae</taxon>
        <taxon>Fulvivirga</taxon>
    </lineage>
</organism>
<dbReference type="InterPro" id="IPR015422">
    <property type="entry name" value="PyrdxlP-dep_Trfase_small"/>
</dbReference>
<dbReference type="InterPro" id="IPR015421">
    <property type="entry name" value="PyrdxlP-dep_Trfase_major"/>
</dbReference>
<protein>
    <submittedName>
        <fullName evidence="3">Aminotransferase class V-fold PLP-dependent enzyme</fullName>
    </submittedName>
</protein>
<evidence type="ECO:0000256" key="1">
    <source>
        <dbReference type="ARBA" id="ARBA00022898"/>
    </source>
</evidence>
<gene>
    <name evidence="3" type="ORF">LDX50_27190</name>
</gene>
<dbReference type="PANTHER" id="PTHR43586:SF15">
    <property type="entry name" value="BLR3095 PROTEIN"/>
    <property type="match status" value="1"/>
</dbReference>
<evidence type="ECO:0000259" key="2">
    <source>
        <dbReference type="Pfam" id="PF00266"/>
    </source>
</evidence>
<dbReference type="Gene3D" id="3.40.640.10">
    <property type="entry name" value="Type I PLP-dependent aspartate aminotransferase-like (Major domain)"/>
    <property type="match status" value="1"/>
</dbReference>
<dbReference type="InterPro" id="IPR000192">
    <property type="entry name" value="Aminotrans_V_dom"/>
</dbReference>
<keyword evidence="3" id="KW-0032">Aminotransferase</keyword>
<evidence type="ECO:0000313" key="4">
    <source>
        <dbReference type="Proteomes" id="UP001139409"/>
    </source>
</evidence>
<name>A0A9X1L156_9BACT</name>
<dbReference type="EMBL" id="JAIXNE010000006">
    <property type="protein sequence ID" value="MCA6078589.1"/>
    <property type="molecule type" value="Genomic_DNA"/>
</dbReference>
<feature type="domain" description="Aminotransferase class V" evidence="2">
    <location>
        <begin position="52"/>
        <end position="372"/>
    </location>
</feature>
<comment type="caution">
    <text evidence="3">The sequence shown here is derived from an EMBL/GenBank/DDBJ whole genome shotgun (WGS) entry which is preliminary data.</text>
</comment>
<dbReference type="Proteomes" id="UP001139409">
    <property type="component" value="Unassembled WGS sequence"/>
</dbReference>
<dbReference type="AlphaFoldDB" id="A0A9X1L156"/>
<evidence type="ECO:0000313" key="3">
    <source>
        <dbReference type="EMBL" id="MCA6078589.1"/>
    </source>
</evidence>
<dbReference type="InterPro" id="IPR015424">
    <property type="entry name" value="PyrdxlP-dep_Trfase"/>
</dbReference>
<keyword evidence="3" id="KW-0808">Transferase</keyword>
<keyword evidence="4" id="KW-1185">Reference proteome</keyword>
<dbReference type="PANTHER" id="PTHR43586">
    <property type="entry name" value="CYSTEINE DESULFURASE"/>
    <property type="match status" value="1"/>
</dbReference>
<sequence>MESFKHLFHLPDEITYLNCAYMAPLLQSVEEAGIEAVKKRRNPLAFSADDFFSDTESIRSEFGRLINAPSSRVVLVPSVSYGMANVARNVQCSRGENIILAAEQFPSNYYPWERLAKEHGLELRQISPDPKAENREASWNERLLDAIDTNTCLVAVSHTHWADGTLFRLQDLRARTRDVGALLVVDGTQSVGALPFDVSVIQPDALVCAGYKWLMGPYALGLAYYGPYFDNGTPVEENWINRKNSSDFKGLVNYQSEYETGAIRFEVGEHSNFNLVPMLLKALRQVNEFTPQYIQSYTGQLIESTIADLRDSGFRIAAAGQRGNHLFGIRMRQNTDHEQLRKTLDNEKVIVSWRGDSLRISPNVYNTQADLEKLTTILTEAAKMGVL</sequence>
<dbReference type="Pfam" id="PF00266">
    <property type="entry name" value="Aminotran_5"/>
    <property type="match status" value="1"/>
</dbReference>
<dbReference type="Gene3D" id="3.90.1150.10">
    <property type="entry name" value="Aspartate Aminotransferase, domain 1"/>
    <property type="match status" value="1"/>
</dbReference>
<reference evidence="3" key="1">
    <citation type="submission" date="2021-09" db="EMBL/GenBank/DDBJ databases">
        <title>Fulvivirga sp. isolated from coastal sediment.</title>
        <authorList>
            <person name="Yu H."/>
        </authorList>
    </citation>
    <scope>NUCLEOTIDE SEQUENCE</scope>
    <source>
        <strain evidence="3">1062</strain>
    </source>
</reference>
<dbReference type="SUPFAM" id="SSF53383">
    <property type="entry name" value="PLP-dependent transferases"/>
    <property type="match status" value="1"/>
</dbReference>
<accession>A0A9X1L156</accession>
<keyword evidence="1" id="KW-0663">Pyridoxal phosphate</keyword>
<proteinExistence type="predicted"/>
<dbReference type="RefSeq" id="WP_225699445.1">
    <property type="nucleotide sequence ID" value="NZ_JAIXNE010000006.1"/>
</dbReference>
<dbReference type="GO" id="GO:0008483">
    <property type="term" value="F:transaminase activity"/>
    <property type="evidence" value="ECO:0007669"/>
    <property type="project" value="UniProtKB-KW"/>
</dbReference>